<sequence>MIRLQDVPRPAELTDELIEKLTKEFEETGRHVWKQNFITNNLLKMSNGKCAFSECMLVEEGKYLEVEHFHPKKLYPSEVVKWENLLPISSPCNKTKGDHDTKKEPILNPRYQNPQEHLYFRAYELKPKTSQGDLTINKLKLNDRRIWLTKRFEIGELAKSKLKDVRRFLEHFISDNERSIFSQDEIMCKLINLLHEGTPKAEYSAVVASYLLNDDDFQIIKDLMRKNNLWDEEFESLEKQLKFCALNVREPKS</sequence>
<dbReference type="RefSeq" id="WP_114460283.1">
    <property type="nucleotide sequence ID" value="NZ_QPIW01000003.1"/>
</dbReference>
<organism evidence="1 2">
    <name type="scientific">Runella aurantiaca</name>
    <dbReference type="NCBI Taxonomy" id="2282308"/>
    <lineage>
        <taxon>Bacteria</taxon>
        <taxon>Pseudomonadati</taxon>
        <taxon>Bacteroidota</taxon>
        <taxon>Cytophagia</taxon>
        <taxon>Cytophagales</taxon>
        <taxon>Spirosomataceae</taxon>
        <taxon>Runella</taxon>
    </lineage>
</organism>
<accession>A0A369IBE3</accession>
<dbReference type="Gene3D" id="1.10.30.50">
    <property type="match status" value="1"/>
</dbReference>
<protein>
    <recommendedName>
        <fullName evidence="3">HNH nuclease domain-containing protein</fullName>
    </recommendedName>
</protein>
<dbReference type="OrthoDB" id="5918473at2"/>
<comment type="caution">
    <text evidence="1">The sequence shown here is derived from an EMBL/GenBank/DDBJ whole genome shotgun (WGS) entry which is preliminary data.</text>
</comment>
<dbReference type="AlphaFoldDB" id="A0A369IBE3"/>
<evidence type="ECO:0000313" key="1">
    <source>
        <dbReference type="EMBL" id="RDB06958.1"/>
    </source>
</evidence>
<keyword evidence="2" id="KW-1185">Reference proteome</keyword>
<name>A0A369IBE3_9BACT</name>
<reference evidence="1 2" key="1">
    <citation type="submission" date="2018-07" db="EMBL/GenBank/DDBJ databases">
        <title>Genome analysis of Runella aurantiaca.</title>
        <authorList>
            <person name="Yang X."/>
        </authorList>
    </citation>
    <scope>NUCLEOTIDE SEQUENCE [LARGE SCALE GENOMIC DNA]</scope>
    <source>
        <strain evidence="1 2">YX9</strain>
    </source>
</reference>
<gene>
    <name evidence="1" type="ORF">DVG78_06680</name>
</gene>
<evidence type="ECO:0000313" key="2">
    <source>
        <dbReference type="Proteomes" id="UP000253141"/>
    </source>
</evidence>
<evidence type="ECO:0008006" key="3">
    <source>
        <dbReference type="Google" id="ProtNLM"/>
    </source>
</evidence>
<dbReference type="Proteomes" id="UP000253141">
    <property type="component" value="Unassembled WGS sequence"/>
</dbReference>
<proteinExistence type="predicted"/>
<dbReference type="EMBL" id="QPIW01000003">
    <property type="protein sequence ID" value="RDB06958.1"/>
    <property type="molecule type" value="Genomic_DNA"/>
</dbReference>